<dbReference type="AlphaFoldDB" id="A0AA44ZNK3"/>
<dbReference type="Pfam" id="PF03235">
    <property type="entry name" value="GmrSD_N"/>
    <property type="match status" value="1"/>
</dbReference>
<sequence length="614" mass="68798">MLQPETPTVVKLFSNGIQFEIPVYQRAYVWTAEANWAPLWQDVVDTVARYAAAPDGGERLKHFLGPIVLHQRTHAVGGIERRTVIDGQQRLTTLQLLLAAVRRVAVEHDCTDVVDELTSILENRGRGADGAARQKIRPSRRDREQFLRALSTTDVDGHPDTGPLGAFAFFHRAVHDWLTDVEVPLPPDPAGRLTVLQDTIMDLLFVVAINLDDADNPQIIFETLNARGTALGALDLVKNALFAELEQRGNRAVELHDELWEPTFEAVSDEGYWSNDTEQGRRSRSRSSWFLMHWLAAELGTVVRADRLYETFRRDVLRAPGADAAELVRRLCRDAGIVRSFDDLPVTTVEGRFFARLRSLDTTTMHPVALLLFRSVVDGVIAEERRNLALSALESWLVRRSILRLTSQSYNRILATMLAAAKSDPSRPDRAAIDSLRANTARTSRWPDDDELRWRLESAPLYGYLGTPRLRMLLEASELDLRSSGRTEDIALPRGLSVEHVLPQSWGGSWPLPDTGTDPEEQAAERNSRLHRLGNLTLVTQPLNAHLSNAPWIGGDGAPSKRRALGEHSLLLLNRDLAGSEVWDEDCIDARGRALADRILRTWPGPDDSRWDEA</sequence>
<comment type="caution">
    <text evidence="3">The sequence shown here is derived from an EMBL/GenBank/DDBJ whole genome shotgun (WGS) entry which is preliminary data.</text>
</comment>
<protein>
    <submittedName>
        <fullName evidence="3">Uncharacterized protein DUF1524</fullName>
    </submittedName>
</protein>
<gene>
    <name evidence="3" type="ORF">ATL51_1491</name>
</gene>
<reference evidence="3 4" key="1">
    <citation type="submission" date="2017-11" db="EMBL/GenBank/DDBJ databases">
        <title>Sequencing the genomes of 1000 actinobacteria strains.</title>
        <authorList>
            <person name="Klenk H.-P."/>
        </authorList>
    </citation>
    <scope>NUCLEOTIDE SEQUENCE [LARGE SCALE GENOMIC DNA]</scope>
    <source>
        <strain evidence="3 4">DSM 44104</strain>
    </source>
</reference>
<feature type="domain" description="GmrSD restriction endonucleases N-terminal" evidence="1">
    <location>
        <begin position="11"/>
        <end position="242"/>
    </location>
</feature>
<dbReference type="Pfam" id="PF07510">
    <property type="entry name" value="GmrSD_C"/>
    <property type="match status" value="1"/>
</dbReference>
<dbReference type="PANTHER" id="PTHR35149:SF1">
    <property type="entry name" value="DUF5655 DOMAIN-CONTAINING PROTEIN"/>
    <property type="match status" value="1"/>
</dbReference>
<proteinExistence type="predicted"/>
<feature type="domain" description="GmrSD restriction endonucleases C-terminal" evidence="2">
    <location>
        <begin position="446"/>
        <end position="597"/>
    </location>
</feature>
<evidence type="ECO:0000313" key="3">
    <source>
        <dbReference type="EMBL" id="PKB29844.1"/>
    </source>
</evidence>
<evidence type="ECO:0000259" key="2">
    <source>
        <dbReference type="Pfam" id="PF07510"/>
    </source>
</evidence>
<evidence type="ECO:0000313" key="4">
    <source>
        <dbReference type="Proteomes" id="UP000232453"/>
    </source>
</evidence>
<dbReference type="Proteomes" id="UP000232453">
    <property type="component" value="Unassembled WGS sequence"/>
</dbReference>
<dbReference type="RefSeq" id="WP_100878111.1">
    <property type="nucleotide sequence ID" value="NZ_JBICSI010000005.1"/>
</dbReference>
<accession>A0AA44ZNK3</accession>
<dbReference type="EMBL" id="PHUJ01000003">
    <property type="protein sequence ID" value="PKB29844.1"/>
    <property type="molecule type" value="Genomic_DNA"/>
</dbReference>
<name>A0AA44ZNK3_PSEA5</name>
<evidence type="ECO:0000259" key="1">
    <source>
        <dbReference type="Pfam" id="PF03235"/>
    </source>
</evidence>
<dbReference type="PANTHER" id="PTHR35149">
    <property type="entry name" value="SLL5132 PROTEIN"/>
    <property type="match status" value="1"/>
</dbReference>
<organism evidence="3 4">
    <name type="scientific">Pseudonocardia alni</name>
    <name type="common">Amycolata alni</name>
    <dbReference type="NCBI Taxonomy" id="33907"/>
    <lineage>
        <taxon>Bacteria</taxon>
        <taxon>Bacillati</taxon>
        <taxon>Actinomycetota</taxon>
        <taxon>Actinomycetes</taxon>
        <taxon>Pseudonocardiales</taxon>
        <taxon>Pseudonocardiaceae</taxon>
        <taxon>Pseudonocardia</taxon>
    </lineage>
</organism>
<dbReference type="InterPro" id="IPR011089">
    <property type="entry name" value="GmrSD_C"/>
</dbReference>
<dbReference type="InterPro" id="IPR004919">
    <property type="entry name" value="GmrSD_N"/>
</dbReference>